<dbReference type="EMBL" id="JAIQCV010000009">
    <property type="protein sequence ID" value="KAH1065544.1"/>
    <property type="molecule type" value="Genomic_DNA"/>
</dbReference>
<sequence length="116" mass="13086">MQDVTSVRRRPRDENRSIVNRPAASRSRYVANPIRKKTCSGVATSKFQCRDTLDNDTLLALEILYVAILTGWCCDILDNGHGFFTSTTINNITTLETLCYNITTSMLRHSRKFAPG</sequence>
<keyword evidence="3" id="KW-1185">Reference proteome</keyword>
<evidence type="ECO:0000256" key="1">
    <source>
        <dbReference type="SAM" id="MobiDB-lite"/>
    </source>
</evidence>
<accession>A0A9D3ZUU0</accession>
<reference evidence="2 3" key="1">
    <citation type="journal article" date="2021" name="Plant Biotechnol. J.">
        <title>Multi-omics assisted identification of the key and species-specific regulatory components of drought-tolerant mechanisms in Gossypium stocksii.</title>
        <authorList>
            <person name="Yu D."/>
            <person name="Ke L."/>
            <person name="Zhang D."/>
            <person name="Wu Y."/>
            <person name="Sun Y."/>
            <person name="Mei J."/>
            <person name="Sun J."/>
            <person name="Sun Y."/>
        </authorList>
    </citation>
    <scope>NUCLEOTIDE SEQUENCE [LARGE SCALE GENOMIC DNA]</scope>
    <source>
        <strain evidence="3">cv. E1</strain>
        <tissue evidence="2">Leaf</tissue>
    </source>
</reference>
<dbReference type="Proteomes" id="UP000828251">
    <property type="component" value="Unassembled WGS sequence"/>
</dbReference>
<protein>
    <submittedName>
        <fullName evidence="2">Uncharacterized protein</fullName>
    </submittedName>
</protein>
<proteinExistence type="predicted"/>
<dbReference type="AlphaFoldDB" id="A0A9D3ZUU0"/>
<feature type="region of interest" description="Disordered" evidence="1">
    <location>
        <begin position="1"/>
        <end position="22"/>
    </location>
</feature>
<gene>
    <name evidence="2" type="ORF">J1N35_030531</name>
</gene>
<organism evidence="2 3">
    <name type="scientific">Gossypium stocksii</name>
    <dbReference type="NCBI Taxonomy" id="47602"/>
    <lineage>
        <taxon>Eukaryota</taxon>
        <taxon>Viridiplantae</taxon>
        <taxon>Streptophyta</taxon>
        <taxon>Embryophyta</taxon>
        <taxon>Tracheophyta</taxon>
        <taxon>Spermatophyta</taxon>
        <taxon>Magnoliopsida</taxon>
        <taxon>eudicotyledons</taxon>
        <taxon>Gunneridae</taxon>
        <taxon>Pentapetalae</taxon>
        <taxon>rosids</taxon>
        <taxon>malvids</taxon>
        <taxon>Malvales</taxon>
        <taxon>Malvaceae</taxon>
        <taxon>Malvoideae</taxon>
        <taxon>Gossypium</taxon>
    </lineage>
</organism>
<evidence type="ECO:0000313" key="2">
    <source>
        <dbReference type="EMBL" id="KAH1065544.1"/>
    </source>
</evidence>
<evidence type="ECO:0000313" key="3">
    <source>
        <dbReference type="Proteomes" id="UP000828251"/>
    </source>
</evidence>
<comment type="caution">
    <text evidence="2">The sequence shown here is derived from an EMBL/GenBank/DDBJ whole genome shotgun (WGS) entry which is preliminary data.</text>
</comment>
<name>A0A9D3ZUU0_9ROSI</name>